<proteinExistence type="predicted"/>
<keyword evidence="5" id="KW-1185">Reference proteome</keyword>
<dbReference type="GO" id="GO:0009251">
    <property type="term" value="P:glucan catabolic process"/>
    <property type="evidence" value="ECO:0007669"/>
    <property type="project" value="TreeGrafter"/>
</dbReference>
<reference evidence="4" key="2">
    <citation type="submission" date="2023-05" db="EMBL/GenBank/DDBJ databases">
        <authorList>
            <consortium name="Lawrence Berkeley National Laboratory"/>
            <person name="Steindorff A."/>
            <person name="Hensen N."/>
            <person name="Bonometti L."/>
            <person name="Westerberg I."/>
            <person name="Brannstrom I.O."/>
            <person name="Guillou S."/>
            <person name="Cros-Aarteil S."/>
            <person name="Calhoun S."/>
            <person name="Haridas S."/>
            <person name="Kuo A."/>
            <person name="Mondo S."/>
            <person name="Pangilinan J."/>
            <person name="Riley R."/>
            <person name="Labutti K."/>
            <person name="Andreopoulos B."/>
            <person name="Lipzen A."/>
            <person name="Chen C."/>
            <person name="Yanf M."/>
            <person name="Daum C."/>
            <person name="Ng V."/>
            <person name="Clum A."/>
            <person name="Ohm R."/>
            <person name="Martin F."/>
            <person name="Silar P."/>
            <person name="Natvig D."/>
            <person name="Lalanne C."/>
            <person name="Gautier V."/>
            <person name="Ament-Velasquez S.L."/>
            <person name="Kruys A."/>
            <person name="Hutchinson M.I."/>
            <person name="Powell A.J."/>
            <person name="Barry K."/>
            <person name="Miller A.N."/>
            <person name="Grigoriev I.V."/>
            <person name="Debuchy R."/>
            <person name="Gladieux P."/>
            <person name="Thoren M.H."/>
            <person name="Johannesson H."/>
        </authorList>
    </citation>
    <scope>NUCLEOTIDE SEQUENCE</scope>
    <source>
        <strain evidence="4">CBS 990.96</strain>
    </source>
</reference>
<evidence type="ECO:0000256" key="2">
    <source>
        <dbReference type="SAM" id="Phobius"/>
    </source>
</evidence>
<keyword evidence="2" id="KW-0812">Transmembrane</keyword>
<evidence type="ECO:0000313" key="5">
    <source>
        <dbReference type="Proteomes" id="UP001301958"/>
    </source>
</evidence>
<reference evidence="4" key="1">
    <citation type="journal article" date="2023" name="Mol. Phylogenet. Evol.">
        <title>Genome-scale phylogeny and comparative genomics of the fungal order Sordariales.</title>
        <authorList>
            <person name="Hensen N."/>
            <person name="Bonometti L."/>
            <person name="Westerberg I."/>
            <person name="Brannstrom I.O."/>
            <person name="Guillou S."/>
            <person name="Cros-Aarteil S."/>
            <person name="Calhoun S."/>
            <person name="Haridas S."/>
            <person name="Kuo A."/>
            <person name="Mondo S."/>
            <person name="Pangilinan J."/>
            <person name="Riley R."/>
            <person name="LaButti K."/>
            <person name="Andreopoulos B."/>
            <person name="Lipzen A."/>
            <person name="Chen C."/>
            <person name="Yan M."/>
            <person name="Daum C."/>
            <person name="Ng V."/>
            <person name="Clum A."/>
            <person name="Steindorff A."/>
            <person name="Ohm R.A."/>
            <person name="Martin F."/>
            <person name="Silar P."/>
            <person name="Natvig D.O."/>
            <person name="Lalanne C."/>
            <person name="Gautier V."/>
            <person name="Ament-Velasquez S.L."/>
            <person name="Kruys A."/>
            <person name="Hutchinson M.I."/>
            <person name="Powell A.J."/>
            <person name="Barry K."/>
            <person name="Miller A.N."/>
            <person name="Grigoriev I.V."/>
            <person name="Debuchy R."/>
            <person name="Gladieux P."/>
            <person name="Hiltunen Thoren M."/>
            <person name="Johannesson H."/>
        </authorList>
    </citation>
    <scope>NUCLEOTIDE SEQUENCE</scope>
    <source>
        <strain evidence="4">CBS 990.96</strain>
    </source>
</reference>
<dbReference type="PANTHER" id="PTHR10963:SF42">
    <property type="entry name" value="PUTATIVE (AFU_ORTHOLOGUE AFUA_5G02280)-RELATED"/>
    <property type="match status" value="1"/>
</dbReference>
<dbReference type="InterPro" id="IPR050546">
    <property type="entry name" value="Glycosyl_Hydrlase_16"/>
</dbReference>
<dbReference type="PANTHER" id="PTHR10963">
    <property type="entry name" value="GLYCOSYL HYDROLASE-RELATED"/>
    <property type="match status" value="1"/>
</dbReference>
<keyword evidence="2" id="KW-0472">Membrane</keyword>
<dbReference type="InterPro" id="IPR013320">
    <property type="entry name" value="ConA-like_dom_sf"/>
</dbReference>
<comment type="caution">
    <text evidence="4">The sequence shown here is derived from an EMBL/GenBank/DDBJ whole genome shotgun (WGS) entry which is preliminary data.</text>
</comment>
<gene>
    <name evidence="4" type="ORF">QBC38DRAFT_516350</name>
</gene>
<keyword evidence="2" id="KW-1133">Transmembrane helix</keyword>
<feature type="transmembrane region" description="Helical" evidence="2">
    <location>
        <begin position="29"/>
        <end position="56"/>
    </location>
</feature>
<feature type="region of interest" description="Disordered" evidence="1">
    <location>
        <begin position="275"/>
        <end position="296"/>
    </location>
</feature>
<organism evidence="4 5">
    <name type="scientific">Podospora fimiseda</name>
    <dbReference type="NCBI Taxonomy" id="252190"/>
    <lineage>
        <taxon>Eukaryota</taxon>
        <taxon>Fungi</taxon>
        <taxon>Dikarya</taxon>
        <taxon>Ascomycota</taxon>
        <taxon>Pezizomycotina</taxon>
        <taxon>Sordariomycetes</taxon>
        <taxon>Sordariomycetidae</taxon>
        <taxon>Sordariales</taxon>
        <taxon>Podosporaceae</taxon>
        <taxon>Podospora</taxon>
    </lineage>
</organism>
<name>A0AAN7H6Y9_9PEZI</name>
<dbReference type="EMBL" id="MU865299">
    <property type="protein sequence ID" value="KAK4230434.1"/>
    <property type="molecule type" value="Genomic_DNA"/>
</dbReference>
<dbReference type="PROSITE" id="PS51762">
    <property type="entry name" value="GH16_2"/>
    <property type="match status" value="1"/>
</dbReference>
<dbReference type="GO" id="GO:0004553">
    <property type="term" value="F:hydrolase activity, hydrolyzing O-glycosyl compounds"/>
    <property type="evidence" value="ECO:0007669"/>
    <property type="project" value="InterPro"/>
</dbReference>
<feature type="compositionally biased region" description="Polar residues" evidence="1">
    <location>
        <begin position="280"/>
        <end position="291"/>
    </location>
</feature>
<protein>
    <recommendedName>
        <fullName evidence="3">GH16 domain-containing protein</fullName>
    </recommendedName>
</protein>
<dbReference type="InterPro" id="IPR000757">
    <property type="entry name" value="Beta-glucanase-like"/>
</dbReference>
<evidence type="ECO:0000256" key="1">
    <source>
        <dbReference type="SAM" id="MobiDB-lite"/>
    </source>
</evidence>
<accession>A0AAN7H6Y9</accession>
<dbReference type="Proteomes" id="UP001301958">
    <property type="component" value="Unassembled WGS sequence"/>
</dbReference>
<dbReference type="AlphaFoldDB" id="A0AAN7H6Y9"/>
<dbReference type="Pfam" id="PF26113">
    <property type="entry name" value="GH16_XgeA"/>
    <property type="match status" value="2"/>
</dbReference>
<dbReference type="Gene3D" id="2.60.120.200">
    <property type="match status" value="2"/>
</dbReference>
<feature type="domain" description="GH16" evidence="3">
    <location>
        <begin position="64"/>
        <end position="354"/>
    </location>
</feature>
<evidence type="ECO:0000259" key="3">
    <source>
        <dbReference type="PROSITE" id="PS51762"/>
    </source>
</evidence>
<evidence type="ECO:0000313" key="4">
    <source>
        <dbReference type="EMBL" id="KAK4230434.1"/>
    </source>
</evidence>
<sequence length="374" mass="41815">MRGAKIDSKHGQTAPKRSILKPKGWPRRVWLFLGSGVLLIVIVVVVVVVVGAVVGVKATKMSDHSIGEGPYPDYAKLKYALADVYLPSRLFSQFEYFDGEDPSNRFVQYSSEQDALQRVKPHFRFFPGKSVIIRADNSENATNGRRSIRLQSKKQYKHGLFIFDVKHSPYGCNSQPAFWLADPNNWPENGEAAQAAAWKVKRKMLGSFSSHDCSTARPGFLNGCMAHGFFEGQNAKVIHTMGEGYNQEGGGVVAMEYRKEGIRIWQFKRNEIPKDISLDGEQQQQKTSSPDPKSWGPAFADFPSTNCDIGSHFKNQSIIVNINFCGDGPYGWGADCSQRFPQYDSCEAFVSANGTAFDNTYWEFGSFQVFQAQI</sequence>
<dbReference type="SUPFAM" id="SSF49899">
    <property type="entry name" value="Concanavalin A-like lectins/glucanases"/>
    <property type="match status" value="1"/>
</dbReference>